<evidence type="ECO:0000256" key="2">
    <source>
        <dbReference type="ARBA" id="ARBA00002953"/>
    </source>
</evidence>
<dbReference type="CDD" id="cd11322">
    <property type="entry name" value="AmyAc_Glg_BE"/>
    <property type="match status" value="1"/>
</dbReference>
<dbReference type="NCBIfam" id="NF003811">
    <property type="entry name" value="PRK05402.1"/>
    <property type="match status" value="1"/>
</dbReference>
<sequence length="753" mass="85001">MLPISGACRPRDGRDRGRGNEGVSVSGTGWQADKREIDAIVAGRHRDAFAFLGLHQVAGHWVLRAFVPHAETLDAFGLDGTALGRMTLRHPAGFFEARVEIAGRQPIRYRAGNAGGEWDVFDPYSFGPVLGPMDDYYIGEGSHLRLFDKLGAHEMEFEGIHGTHFAVWAPNAQRVSVVGPWNDWDGRRHPMRNRNGIWEVFIPVLGTGTIYKYEIVAPDGVVLPLKADPFARQAEMRPATASIVPDPTPFAWTDQRYMEERAGHDWRRTPMSIYEVHLGSWRRRPDGSFMSYDQLAEQLVPYAADMGYTHLEFLPVSEHPFDPSWGYQPTGLYAPTARFGDPAGFARLVDAAHEAGLGVILDWVPAHFPTDEFGLSHFDGTALYEHEDPRQGFHPDWNTSIYNFGRKEVSAYLTNNALYWFDKFHIDGLRVDAVASMLYLDYSRQPGEWVPNKHGGNQNLEAVAFLQRVNAEVYRQFPGAFMIAEESTSWPGVSAPIYAGGLGFGFKWNMGFMNDTLRFMSRNPIHRRFHHNDMTFGMMYAFSENFVLPLSHDEVVHGKGSLLNKMPGDDWQQFANLRAYLAYMWGYPGKKLLFMGQEFAQREEWSESKALDWWLLDSPSHEGMRRLVADLNAAYRSLPALHERDCEPEGFEWVIANDHANSVLAWLRKAPGADPVLVIANFTPMPRSGYKVPMPRAGRWLERINTDAGWYAGGNTGNQGGVEAYAVEGRHWPAEAEIYLPPLATLFLKFEPA</sequence>
<evidence type="ECO:0000256" key="10">
    <source>
        <dbReference type="HAMAP-Rule" id="MF_00685"/>
    </source>
</evidence>
<dbReference type="InterPro" id="IPR006407">
    <property type="entry name" value="GlgB"/>
</dbReference>
<keyword evidence="5 10" id="KW-0321">Glycogen metabolism</keyword>
<comment type="function">
    <text evidence="2 10">Catalyzes the formation of the alpha-1,6-glucosidic linkages in glycogen by scission of a 1,4-alpha-linked oligosaccharide from growing alpha-1,4-glucan chains and the subsequent attachment of the oligosaccharide to the alpha-1,6 position.</text>
</comment>
<dbReference type="CDD" id="cd02855">
    <property type="entry name" value="E_set_GBE_prok_N"/>
    <property type="match status" value="1"/>
</dbReference>
<dbReference type="NCBIfam" id="NF008967">
    <property type="entry name" value="PRK12313.1"/>
    <property type="match status" value="1"/>
</dbReference>
<evidence type="ECO:0000313" key="14">
    <source>
        <dbReference type="Proteomes" id="UP001595613"/>
    </source>
</evidence>
<evidence type="ECO:0000256" key="1">
    <source>
        <dbReference type="ARBA" id="ARBA00000826"/>
    </source>
</evidence>
<name>A0ABV7WYC0_9HYPH</name>
<dbReference type="InterPro" id="IPR006047">
    <property type="entry name" value="GH13_cat_dom"/>
</dbReference>
<dbReference type="EC" id="2.4.1.18" evidence="10"/>
<dbReference type="Gene3D" id="3.20.20.80">
    <property type="entry name" value="Glycosidases"/>
    <property type="match status" value="1"/>
</dbReference>
<dbReference type="Proteomes" id="UP001595613">
    <property type="component" value="Unassembled WGS sequence"/>
</dbReference>
<keyword evidence="9 10" id="KW-0119">Carbohydrate metabolism</keyword>
<proteinExistence type="inferred from homology"/>
<evidence type="ECO:0000256" key="11">
    <source>
        <dbReference type="SAM" id="MobiDB-lite"/>
    </source>
</evidence>
<dbReference type="Gene3D" id="2.60.40.1180">
    <property type="entry name" value="Golgi alpha-mannosidase II"/>
    <property type="match status" value="1"/>
</dbReference>
<keyword evidence="6 10" id="KW-0328">Glycosyltransferase</keyword>
<dbReference type="InterPro" id="IPR013780">
    <property type="entry name" value="Glyco_hydro_b"/>
</dbReference>
<dbReference type="InterPro" id="IPR017853">
    <property type="entry name" value="GH"/>
</dbReference>
<dbReference type="PANTHER" id="PTHR43651">
    <property type="entry name" value="1,4-ALPHA-GLUCAN-BRANCHING ENZYME"/>
    <property type="match status" value="1"/>
</dbReference>
<dbReference type="Pfam" id="PF02806">
    <property type="entry name" value="Alpha-amylase_C"/>
    <property type="match status" value="1"/>
</dbReference>
<keyword evidence="8 10" id="KW-0320">Glycogen biosynthesis</keyword>
<feature type="active site" description="Proton donor" evidence="10">
    <location>
        <position position="485"/>
    </location>
</feature>
<comment type="catalytic activity">
    <reaction evidence="1 10">
        <text>Transfers a segment of a (1-&gt;4)-alpha-D-glucan chain to a primary hydroxy group in a similar glucan chain.</text>
        <dbReference type="EC" id="2.4.1.18"/>
    </reaction>
</comment>
<protein>
    <recommendedName>
        <fullName evidence="10">1,4-alpha-glucan branching enzyme GlgB</fullName>
        <ecNumber evidence="10">2.4.1.18</ecNumber>
    </recommendedName>
    <alternativeName>
        <fullName evidence="10">1,4-alpha-D-glucan:1,4-alpha-D-glucan 6-glucosyl-transferase</fullName>
    </alternativeName>
    <alternativeName>
        <fullName evidence="10">Alpha-(1-&gt;4)-glucan branching enzyme</fullName>
    </alternativeName>
    <alternativeName>
        <fullName evidence="10">Glycogen branching enzyme</fullName>
        <shortName evidence="10">BE</shortName>
    </alternativeName>
</protein>
<dbReference type="SUPFAM" id="SSF51445">
    <property type="entry name" value="(Trans)glycosidases"/>
    <property type="match status" value="1"/>
</dbReference>
<dbReference type="InterPro" id="IPR013783">
    <property type="entry name" value="Ig-like_fold"/>
</dbReference>
<dbReference type="SUPFAM" id="SSF81296">
    <property type="entry name" value="E set domains"/>
    <property type="match status" value="1"/>
</dbReference>
<dbReference type="InterPro" id="IPR004193">
    <property type="entry name" value="Glyco_hydro_13_N"/>
</dbReference>
<dbReference type="NCBIfam" id="TIGR01515">
    <property type="entry name" value="branching_enzym"/>
    <property type="match status" value="1"/>
</dbReference>
<dbReference type="Pfam" id="PF22019">
    <property type="entry name" value="GlgB_N"/>
    <property type="match status" value="1"/>
</dbReference>
<evidence type="ECO:0000256" key="5">
    <source>
        <dbReference type="ARBA" id="ARBA00022600"/>
    </source>
</evidence>
<dbReference type="GO" id="GO:0003844">
    <property type="term" value="F:1,4-alpha-glucan branching enzyme activity"/>
    <property type="evidence" value="ECO:0007669"/>
    <property type="project" value="UniProtKB-EC"/>
</dbReference>
<evidence type="ECO:0000256" key="7">
    <source>
        <dbReference type="ARBA" id="ARBA00022679"/>
    </source>
</evidence>
<evidence type="ECO:0000259" key="12">
    <source>
        <dbReference type="SMART" id="SM00642"/>
    </source>
</evidence>
<dbReference type="EMBL" id="JBHRYD010000001">
    <property type="protein sequence ID" value="MFC3703314.1"/>
    <property type="molecule type" value="Genomic_DNA"/>
</dbReference>
<dbReference type="PIRSF" id="PIRSF000463">
    <property type="entry name" value="GlgB"/>
    <property type="match status" value="1"/>
</dbReference>
<dbReference type="Pfam" id="PF02922">
    <property type="entry name" value="CBM_48"/>
    <property type="match status" value="1"/>
</dbReference>
<dbReference type="InterPro" id="IPR014756">
    <property type="entry name" value="Ig_E-set"/>
</dbReference>
<comment type="subunit">
    <text evidence="10">Monomer.</text>
</comment>
<keyword evidence="14" id="KW-1185">Reference proteome</keyword>
<dbReference type="InterPro" id="IPR044143">
    <property type="entry name" value="GlgB_N_E_set_prok"/>
</dbReference>
<feature type="active site" description="Nucleophile" evidence="10">
    <location>
        <position position="432"/>
    </location>
</feature>
<evidence type="ECO:0000256" key="9">
    <source>
        <dbReference type="ARBA" id="ARBA00023277"/>
    </source>
</evidence>
<accession>A0ABV7WYC0</accession>
<gene>
    <name evidence="10 13" type="primary">glgB</name>
    <name evidence="13" type="ORF">ACFOOL_00930</name>
</gene>
<feature type="domain" description="Glycosyl hydrolase family 13 catalytic" evidence="12">
    <location>
        <begin position="275"/>
        <end position="642"/>
    </location>
</feature>
<reference evidence="14" key="1">
    <citation type="journal article" date="2019" name="Int. J. Syst. Evol. Microbiol.">
        <title>The Global Catalogue of Microorganisms (GCM) 10K type strain sequencing project: providing services to taxonomists for standard genome sequencing and annotation.</title>
        <authorList>
            <consortium name="The Broad Institute Genomics Platform"/>
            <consortium name="The Broad Institute Genome Sequencing Center for Infectious Disease"/>
            <person name="Wu L."/>
            <person name="Ma J."/>
        </authorList>
    </citation>
    <scope>NUCLEOTIDE SEQUENCE [LARGE SCALE GENOMIC DNA]</scope>
    <source>
        <strain evidence="14">KCTC 42281</strain>
    </source>
</reference>
<organism evidence="13 14">
    <name type="scientific">Devosia honganensis</name>
    <dbReference type="NCBI Taxonomy" id="1610527"/>
    <lineage>
        <taxon>Bacteria</taxon>
        <taxon>Pseudomonadati</taxon>
        <taxon>Pseudomonadota</taxon>
        <taxon>Alphaproteobacteria</taxon>
        <taxon>Hyphomicrobiales</taxon>
        <taxon>Devosiaceae</taxon>
        <taxon>Devosia</taxon>
    </lineage>
</organism>
<dbReference type="InterPro" id="IPR054169">
    <property type="entry name" value="GlgB_N"/>
</dbReference>
<evidence type="ECO:0000256" key="3">
    <source>
        <dbReference type="ARBA" id="ARBA00004964"/>
    </source>
</evidence>
<evidence type="ECO:0000256" key="6">
    <source>
        <dbReference type="ARBA" id="ARBA00022676"/>
    </source>
</evidence>
<evidence type="ECO:0000256" key="4">
    <source>
        <dbReference type="ARBA" id="ARBA00009000"/>
    </source>
</evidence>
<dbReference type="SUPFAM" id="SSF51011">
    <property type="entry name" value="Glycosyl hydrolase domain"/>
    <property type="match status" value="1"/>
</dbReference>
<feature type="compositionally biased region" description="Basic and acidic residues" evidence="11">
    <location>
        <begin position="9"/>
        <end position="19"/>
    </location>
</feature>
<dbReference type="InterPro" id="IPR037439">
    <property type="entry name" value="Branching_enzy"/>
</dbReference>
<keyword evidence="7 10" id="KW-0808">Transferase</keyword>
<comment type="caution">
    <text evidence="13">The sequence shown here is derived from an EMBL/GenBank/DDBJ whole genome shotgun (WGS) entry which is preliminary data.</text>
</comment>
<dbReference type="HAMAP" id="MF_00685">
    <property type="entry name" value="GlgB"/>
    <property type="match status" value="1"/>
</dbReference>
<feature type="region of interest" description="Disordered" evidence="11">
    <location>
        <begin position="1"/>
        <end position="27"/>
    </location>
</feature>
<dbReference type="RefSeq" id="WP_380094044.1">
    <property type="nucleotide sequence ID" value="NZ_JBHRYD010000001.1"/>
</dbReference>
<evidence type="ECO:0000313" key="13">
    <source>
        <dbReference type="EMBL" id="MFC3703314.1"/>
    </source>
</evidence>
<comment type="similarity">
    <text evidence="4 10">Belongs to the glycosyl hydrolase 13 family. GlgB subfamily.</text>
</comment>
<dbReference type="PANTHER" id="PTHR43651:SF3">
    <property type="entry name" value="1,4-ALPHA-GLUCAN-BRANCHING ENZYME"/>
    <property type="match status" value="1"/>
</dbReference>
<evidence type="ECO:0000256" key="8">
    <source>
        <dbReference type="ARBA" id="ARBA00023056"/>
    </source>
</evidence>
<dbReference type="Gene3D" id="2.60.40.10">
    <property type="entry name" value="Immunoglobulins"/>
    <property type="match status" value="1"/>
</dbReference>
<comment type="pathway">
    <text evidence="3 10">Glycan biosynthesis; glycogen biosynthesis.</text>
</comment>
<dbReference type="SMART" id="SM00642">
    <property type="entry name" value="Aamy"/>
    <property type="match status" value="1"/>
</dbReference>
<dbReference type="InterPro" id="IPR006048">
    <property type="entry name" value="A-amylase/branching_C"/>
</dbReference>